<accession>A0ABC8L380</accession>
<sequence length="106" mass="12459">MITRSKLAEQLREYQIRSNHDWASVSLFSSTSNFSSSRIHVVVFVIWELVIVLLVVFSAVSLFFRRLQLAFIMVCVSLLLLFCMKVAKQVRHERKKKRRMLLPLSM</sequence>
<evidence type="ECO:0000256" key="1">
    <source>
        <dbReference type="SAM" id="Phobius"/>
    </source>
</evidence>
<dbReference type="PANTHER" id="PTHR34936:SF7">
    <property type="entry name" value="NADH-UBIQUINONE OXIDOREDUCTASE CHAIN 5"/>
    <property type="match status" value="1"/>
</dbReference>
<evidence type="ECO:0000313" key="2">
    <source>
        <dbReference type="EMBL" id="CAH8363942.1"/>
    </source>
</evidence>
<keyword evidence="1" id="KW-0812">Transmembrane</keyword>
<dbReference type="PANTHER" id="PTHR34936">
    <property type="entry name" value="EXPRESSED PROTEIN"/>
    <property type="match status" value="1"/>
</dbReference>
<organism evidence="2 3">
    <name type="scientific">Eruca vesicaria subsp. sativa</name>
    <name type="common">Garden rocket</name>
    <name type="synonym">Eruca sativa</name>
    <dbReference type="NCBI Taxonomy" id="29727"/>
    <lineage>
        <taxon>Eukaryota</taxon>
        <taxon>Viridiplantae</taxon>
        <taxon>Streptophyta</taxon>
        <taxon>Embryophyta</taxon>
        <taxon>Tracheophyta</taxon>
        <taxon>Spermatophyta</taxon>
        <taxon>Magnoliopsida</taxon>
        <taxon>eudicotyledons</taxon>
        <taxon>Gunneridae</taxon>
        <taxon>Pentapetalae</taxon>
        <taxon>rosids</taxon>
        <taxon>malvids</taxon>
        <taxon>Brassicales</taxon>
        <taxon>Brassicaceae</taxon>
        <taxon>Brassiceae</taxon>
        <taxon>Eruca</taxon>
    </lineage>
</organism>
<reference evidence="2 3" key="1">
    <citation type="submission" date="2022-03" db="EMBL/GenBank/DDBJ databases">
        <authorList>
            <person name="Macdonald S."/>
            <person name="Ahmed S."/>
            <person name="Newling K."/>
        </authorList>
    </citation>
    <scope>NUCLEOTIDE SEQUENCE [LARGE SCALE GENOMIC DNA]</scope>
</reference>
<feature type="transmembrane region" description="Helical" evidence="1">
    <location>
        <begin position="69"/>
        <end position="87"/>
    </location>
</feature>
<dbReference type="Proteomes" id="UP001642260">
    <property type="component" value="Unassembled WGS sequence"/>
</dbReference>
<keyword evidence="3" id="KW-1185">Reference proteome</keyword>
<keyword evidence="1" id="KW-1133">Transmembrane helix</keyword>
<comment type="caution">
    <text evidence="2">The sequence shown here is derived from an EMBL/GenBank/DDBJ whole genome shotgun (WGS) entry which is preliminary data.</text>
</comment>
<keyword evidence="1" id="KW-0472">Membrane</keyword>
<gene>
    <name evidence="2" type="ORF">ERUC_LOCUS29698</name>
</gene>
<dbReference type="EMBL" id="CAKOAT010375154">
    <property type="protein sequence ID" value="CAH8363942.1"/>
    <property type="molecule type" value="Genomic_DNA"/>
</dbReference>
<protein>
    <recommendedName>
        <fullName evidence="4">NADH dehydrogenase subunit 6</fullName>
    </recommendedName>
</protein>
<name>A0ABC8L380_ERUVS</name>
<evidence type="ECO:0000313" key="3">
    <source>
        <dbReference type="Proteomes" id="UP001642260"/>
    </source>
</evidence>
<proteinExistence type="predicted"/>
<dbReference type="AlphaFoldDB" id="A0ABC8L380"/>
<feature type="transmembrane region" description="Helical" evidence="1">
    <location>
        <begin position="41"/>
        <end position="63"/>
    </location>
</feature>
<evidence type="ECO:0008006" key="4">
    <source>
        <dbReference type="Google" id="ProtNLM"/>
    </source>
</evidence>